<accession>A0AAN9E8S3</accession>
<keyword evidence="3" id="KW-1185">Reference proteome</keyword>
<evidence type="ECO:0000256" key="1">
    <source>
        <dbReference type="SAM" id="Phobius"/>
    </source>
</evidence>
<reference evidence="2 3" key="1">
    <citation type="submission" date="2024-01" db="EMBL/GenBank/DDBJ databases">
        <title>The genomes of 5 underutilized Papilionoideae crops provide insights into root nodulation and disease resistanc.</title>
        <authorList>
            <person name="Yuan L."/>
        </authorList>
    </citation>
    <scope>NUCLEOTIDE SEQUENCE [LARGE SCALE GENOMIC DNA]</scope>
    <source>
        <strain evidence="2">ZHUSHIDOU_FW_LH</strain>
        <tissue evidence="2">Leaf</tissue>
    </source>
</reference>
<keyword evidence="1" id="KW-1133">Transmembrane helix</keyword>
<dbReference type="Proteomes" id="UP001372338">
    <property type="component" value="Unassembled WGS sequence"/>
</dbReference>
<protein>
    <submittedName>
        <fullName evidence="2">Uncharacterized protein</fullName>
    </submittedName>
</protein>
<dbReference type="AlphaFoldDB" id="A0AAN9E8S3"/>
<evidence type="ECO:0000313" key="2">
    <source>
        <dbReference type="EMBL" id="KAK7251245.1"/>
    </source>
</evidence>
<name>A0AAN9E8S3_CROPI</name>
<sequence length="237" mass="25387">MLKNLEVLKERIQKKVPPVGSSKEGVVACDETERNQAKLMKEGIEATSGVLKQPSVWEKFDISKLRNAVDAVAKANVEGLQSCSEDTVVGASVSNSDAISRGSTGANGAGHRADCQVAVSDNPKEDNAWTTVITRSKAQIRINVVEIDGHAQFRDAFVDAHLESLKPVAEEIIAVPLEPPIEKIISLLLEKDLLEVRSKRVAAVFLYVILGGGVAAGYAALEFVNRGLSIGELCIIS</sequence>
<proteinExistence type="predicted"/>
<gene>
    <name evidence="2" type="ORF">RIF29_34271</name>
</gene>
<comment type="caution">
    <text evidence="2">The sequence shown here is derived from an EMBL/GenBank/DDBJ whole genome shotgun (WGS) entry which is preliminary data.</text>
</comment>
<evidence type="ECO:0000313" key="3">
    <source>
        <dbReference type="Proteomes" id="UP001372338"/>
    </source>
</evidence>
<keyword evidence="1" id="KW-0472">Membrane</keyword>
<dbReference type="EMBL" id="JAYWIO010000007">
    <property type="protein sequence ID" value="KAK7251245.1"/>
    <property type="molecule type" value="Genomic_DNA"/>
</dbReference>
<feature type="transmembrane region" description="Helical" evidence="1">
    <location>
        <begin position="201"/>
        <end position="221"/>
    </location>
</feature>
<keyword evidence="1" id="KW-0812">Transmembrane</keyword>
<organism evidence="2 3">
    <name type="scientific">Crotalaria pallida</name>
    <name type="common">Smooth rattlebox</name>
    <name type="synonym">Crotalaria striata</name>
    <dbReference type="NCBI Taxonomy" id="3830"/>
    <lineage>
        <taxon>Eukaryota</taxon>
        <taxon>Viridiplantae</taxon>
        <taxon>Streptophyta</taxon>
        <taxon>Embryophyta</taxon>
        <taxon>Tracheophyta</taxon>
        <taxon>Spermatophyta</taxon>
        <taxon>Magnoliopsida</taxon>
        <taxon>eudicotyledons</taxon>
        <taxon>Gunneridae</taxon>
        <taxon>Pentapetalae</taxon>
        <taxon>rosids</taxon>
        <taxon>fabids</taxon>
        <taxon>Fabales</taxon>
        <taxon>Fabaceae</taxon>
        <taxon>Papilionoideae</taxon>
        <taxon>50 kb inversion clade</taxon>
        <taxon>genistoids sensu lato</taxon>
        <taxon>core genistoids</taxon>
        <taxon>Crotalarieae</taxon>
        <taxon>Crotalaria</taxon>
    </lineage>
</organism>